<sequence length="82" mass="9861">MYIFPFLFVLKQSMIYNLSTIYLFIQDHTRSLLSARIQQNEAQKHRTHRLNSPVKIEEAMCKMKYRTPSLMHRQTTQDNPCQ</sequence>
<evidence type="ECO:0000313" key="2">
    <source>
        <dbReference type="Proteomes" id="UP001227192"/>
    </source>
</evidence>
<protein>
    <submittedName>
        <fullName evidence="1">Uncharacterized protein</fullName>
    </submittedName>
</protein>
<dbReference type="EMBL" id="LACB01000037">
    <property type="protein sequence ID" value="KAJ9491239.1"/>
    <property type="molecule type" value="Genomic_DNA"/>
</dbReference>
<comment type="caution">
    <text evidence="1">The sequence shown here is derived from an EMBL/GenBank/DDBJ whole genome shotgun (WGS) entry which is preliminary data.</text>
</comment>
<reference evidence="1" key="1">
    <citation type="submission" date="2015-06" db="EMBL/GenBank/DDBJ databases">
        <authorList>
            <person name="Nguyen H."/>
        </authorList>
    </citation>
    <scope>NUCLEOTIDE SEQUENCE</scope>
    <source>
        <strain evidence="1">DAOM 180753</strain>
    </source>
</reference>
<dbReference type="Proteomes" id="UP001227192">
    <property type="component" value="Unassembled WGS sequence"/>
</dbReference>
<gene>
    <name evidence="1" type="ORF">VN97_g2012</name>
</gene>
<proteinExistence type="predicted"/>
<evidence type="ECO:0000313" key="1">
    <source>
        <dbReference type="EMBL" id="KAJ9491239.1"/>
    </source>
</evidence>
<keyword evidence="2" id="KW-1185">Reference proteome</keyword>
<organism evidence="1 2">
    <name type="scientific">Penicillium thymicola</name>
    <dbReference type="NCBI Taxonomy" id="293382"/>
    <lineage>
        <taxon>Eukaryota</taxon>
        <taxon>Fungi</taxon>
        <taxon>Dikarya</taxon>
        <taxon>Ascomycota</taxon>
        <taxon>Pezizomycotina</taxon>
        <taxon>Eurotiomycetes</taxon>
        <taxon>Eurotiomycetidae</taxon>
        <taxon>Eurotiales</taxon>
        <taxon>Aspergillaceae</taxon>
        <taxon>Penicillium</taxon>
    </lineage>
</organism>
<dbReference type="AlphaFoldDB" id="A0AAI9TR76"/>
<accession>A0AAI9TR76</accession>
<name>A0AAI9TR76_PENTH</name>
<reference evidence="1" key="2">
    <citation type="journal article" date="2016" name="Fungal Biol.">
        <title>Ochratoxin A production by Penicillium thymicola.</title>
        <authorList>
            <person name="Nguyen H.D.T."/>
            <person name="McMullin D.R."/>
            <person name="Ponomareva E."/>
            <person name="Riley R."/>
            <person name="Pomraning K.R."/>
            <person name="Baker S.E."/>
            <person name="Seifert K.A."/>
        </authorList>
    </citation>
    <scope>NUCLEOTIDE SEQUENCE</scope>
    <source>
        <strain evidence="1">DAOM 180753</strain>
    </source>
</reference>